<accession>A0ABV7JND7</accession>
<feature type="signal peptide" evidence="1">
    <location>
        <begin position="1"/>
        <end position="23"/>
    </location>
</feature>
<feature type="chain" id="PRO_5045848633" evidence="1">
    <location>
        <begin position="24"/>
        <end position="367"/>
    </location>
</feature>
<proteinExistence type="predicted"/>
<keyword evidence="3" id="KW-1185">Reference proteome</keyword>
<dbReference type="RefSeq" id="WP_379023566.1">
    <property type="nucleotide sequence ID" value="NZ_JBHRTA010000038.1"/>
</dbReference>
<comment type="caution">
    <text evidence="2">The sequence shown here is derived from an EMBL/GenBank/DDBJ whole genome shotgun (WGS) entry which is preliminary data.</text>
</comment>
<sequence length="367" mass="39662">MKKSFGFSMAVFAVLLLFSACMRNDDEPEFPRRPIARLYVSIEDYQRDASQDPINNVVLIDPADTLDLPIALNYNAGALAGAGIHFNPFLGRLLQAGYSHPGMVDTTIRLMTVGELGTLAASGRVGYRELTAMRGIAYHHPSEMMYVANNATPTAIYGFYRPRNQNGFTRPRKLLQLGADMRPWGMVLWKDSLLVSNATPNNGGVSLYGNFAATDSVETNFPALSTIKIQGATAIRGIAFVDSLDLLVLADFGTNDNEGNPVADGRIYIVEGIKAHLATPSATVVPTRTISGALTGLVGPVDVAIDPRGSADRRTIFVADRDEGKISRFKLSANGNVAPEATVVLDETGNRRRPFGIFLDVRGVAQQ</sequence>
<dbReference type="Proteomes" id="UP001595526">
    <property type="component" value="Unassembled WGS sequence"/>
</dbReference>
<keyword evidence="1" id="KW-0732">Signal</keyword>
<evidence type="ECO:0000256" key="1">
    <source>
        <dbReference type="SAM" id="SignalP"/>
    </source>
</evidence>
<dbReference type="SUPFAM" id="SSF63825">
    <property type="entry name" value="YWTD domain"/>
    <property type="match status" value="1"/>
</dbReference>
<name>A0ABV7JND7_9SPHI</name>
<organism evidence="2 3">
    <name type="scientific">Parapedobacter deserti</name>
    <dbReference type="NCBI Taxonomy" id="1912957"/>
    <lineage>
        <taxon>Bacteria</taxon>
        <taxon>Pseudomonadati</taxon>
        <taxon>Bacteroidota</taxon>
        <taxon>Sphingobacteriia</taxon>
        <taxon>Sphingobacteriales</taxon>
        <taxon>Sphingobacteriaceae</taxon>
        <taxon>Parapedobacter</taxon>
    </lineage>
</organism>
<evidence type="ECO:0000313" key="2">
    <source>
        <dbReference type="EMBL" id="MFC3198677.1"/>
    </source>
</evidence>
<evidence type="ECO:0000313" key="3">
    <source>
        <dbReference type="Proteomes" id="UP001595526"/>
    </source>
</evidence>
<gene>
    <name evidence="2" type="ORF">ACFOET_13710</name>
</gene>
<dbReference type="PROSITE" id="PS51257">
    <property type="entry name" value="PROKAR_LIPOPROTEIN"/>
    <property type="match status" value="1"/>
</dbReference>
<reference evidence="3" key="1">
    <citation type="journal article" date="2019" name="Int. J. Syst. Evol. Microbiol.">
        <title>The Global Catalogue of Microorganisms (GCM) 10K type strain sequencing project: providing services to taxonomists for standard genome sequencing and annotation.</title>
        <authorList>
            <consortium name="The Broad Institute Genomics Platform"/>
            <consortium name="The Broad Institute Genome Sequencing Center for Infectious Disease"/>
            <person name="Wu L."/>
            <person name="Ma J."/>
        </authorList>
    </citation>
    <scope>NUCLEOTIDE SEQUENCE [LARGE SCALE GENOMIC DNA]</scope>
    <source>
        <strain evidence="3">KCTC 52416</strain>
    </source>
</reference>
<protein>
    <submittedName>
        <fullName evidence="2">Uncharacterized protein</fullName>
    </submittedName>
</protein>
<dbReference type="InterPro" id="IPR011042">
    <property type="entry name" value="6-blade_b-propeller_TolB-like"/>
</dbReference>
<dbReference type="Gene3D" id="2.120.10.30">
    <property type="entry name" value="TolB, C-terminal domain"/>
    <property type="match status" value="1"/>
</dbReference>
<dbReference type="EMBL" id="JBHRTA010000038">
    <property type="protein sequence ID" value="MFC3198677.1"/>
    <property type="molecule type" value="Genomic_DNA"/>
</dbReference>